<feature type="transmembrane region" description="Helical" evidence="1">
    <location>
        <begin position="299"/>
        <end position="322"/>
    </location>
</feature>
<dbReference type="SUPFAM" id="SSF52091">
    <property type="entry name" value="SpoIIaa-like"/>
    <property type="match status" value="1"/>
</dbReference>
<protein>
    <submittedName>
        <fullName evidence="3">ABC transporter permease</fullName>
    </submittedName>
</protein>
<gene>
    <name evidence="3" type="ORF">SIL87_16825</name>
</gene>
<proteinExistence type="predicted"/>
<keyword evidence="1" id="KW-0812">Transmembrane</keyword>
<dbReference type="InterPro" id="IPR002645">
    <property type="entry name" value="STAS_dom"/>
</dbReference>
<feature type="transmembrane region" description="Helical" evidence="1">
    <location>
        <begin position="334"/>
        <end position="358"/>
    </location>
</feature>
<organism evidence="3 4">
    <name type="scientific">Acidiphilium acidophilum</name>
    <name type="common">Thiobacillus acidophilus</name>
    <dbReference type="NCBI Taxonomy" id="76588"/>
    <lineage>
        <taxon>Bacteria</taxon>
        <taxon>Pseudomonadati</taxon>
        <taxon>Pseudomonadota</taxon>
        <taxon>Alphaproteobacteria</taxon>
        <taxon>Acetobacterales</taxon>
        <taxon>Acidocellaceae</taxon>
        <taxon>Acidiphilium</taxon>
    </lineage>
</organism>
<keyword evidence="1" id="KW-0472">Membrane</keyword>
<evidence type="ECO:0000259" key="2">
    <source>
        <dbReference type="PROSITE" id="PS50801"/>
    </source>
</evidence>
<dbReference type="Gene3D" id="3.30.750.24">
    <property type="entry name" value="STAS domain"/>
    <property type="match status" value="1"/>
</dbReference>
<keyword evidence="4" id="KW-1185">Reference proteome</keyword>
<dbReference type="Proteomes" id="UP001279553">
    <property type="component" value="Unassembled WGS sequence"/>
</dbReference>
<dbReference type="AlphaFoldDB" id="A0AAW9DVV2"/>
<dbReference type="GO" id="GO:0005548">
    <property type="term" value="F:phospholipid transporter activity"/>
    <property type="evidence" value="ECO:0007669"/>
    <property type="project" value="TreeGrafter"/>
</dbReference>
<reference evidence="3 4" key="1">
    <citation type="submission" date="2023-11" db="EMBL/GenBank/DDBJ databases">
        <title>MicrobeMod: A computational toolkit for identifying prokaryotic methylation and restriction-modification with nanopore sequencing.</title>
        <authorList>
            <person name="Crits-Christoph A."/>
            <person name="Kang S.C."/>
            <person name="Lee H."/>
            <person name="Ostrov N."/>
        </authorList>
    </citation>
    <scope>NUCLEOTIDE SEQUENCE [LARGE SCALE GENOMIC DNA]</scope>
    <source>
        <strain evidence="3 4">DSMZ 700</strain>
    </source>
</reference>
<dbReference type="GO" id="GO:0043190">
    <property type="term" value="C:ATP-binding cassette (ABC) transporter complex"/>
    <property type="evidence" value="ECO:0007669"/>
    <property type="project" value="InterPro"/>
</dbReference>
<dbReference type="EMBL" id="JAWXYB010000018">
    <property type="protein sequence ID" value="MDX5932422.1"/>
    <property type="molecule type" value="Genomic_DNA"/>
</dbReference>
<dbReference type="PANTHER" id="PTHR30188">
    <property type="entry name" value="ABC TRANSPORTER PERMEASE PROTEIN-RELATED"/>
    <property type="match status" value="1"/>
</dbReference>
<feature type="transmembrane region" description="Helical" evidence="1">
    <location>
        <begin position="187"/>
        <end position="211"/>
    </location>
</feature>
<feature type="transmembrane region" description="Helical" evidence="1">
    <location>
        <begin position="155"/>
        <end position="175"/>
    </location>
</feature>
<sequence>MVAARLDVARDGAGTVITLGGPLTATSLAPVWTRAVDAARRADGGLAIDLGGADLVDTSGAALLLKLERDHQGTTEWRGLAERPEALMTRLREAVPDGATVKVPARTVVRGSLWRTFIVRVTFFGETILATLGLPGKVRFLRGGDFFRLTERAGIQAMPLVGMMGFLIGMILAFQSAIPMRQFGADIYVAALVSLSLFRELGPLLAAVILAGRTGSAFAAELGTMVVNEEVAALTTMGIDAETMLVIPRMAAAMVVMPALAIGIDISGVIGMGFVMMILGFPPAAILHQIQLATGPEDLLLGLFKAVVFGAAIGLIGCRAGLTAGGGPRAVGEAATSAVVGGIVVTILLDGLFAVIFYRLGL</sequence>
<evidence type="ECO:0000313" key="3">
    <source>
        <dbReference type="EMBL" id="MDX5932422.1"/>
    </source>
</evidence>
<evidence type="ECO:0000256" key="1">
    <source>
        <dbReference type="SAM" id="Phobius"/>
    </source>
</evidence>
<dbReference type="Pfam" id="PF02405">
    <property type="entry name" value="MlaE"/>
    <property type="match status" value="1"/>
</dbReference>
<dbReference type="RefSeq" id="WP_319615271.1">
    <property type="nucleotide sequence ID" value="NZ_JAWXYB010000018.1"/>
</dbReference>
<dbReference type="InterPro" id="IPR036513">
    <property type="entry name" value="STAS_dom_sf"/>
</dbReference>
<dbReference type="PANTHER" id="PTHR30188:SF3">
    <property type="entry name" value="ABC TRANSPORTER PERMEASE"/>
    <property type="match status" value="1"/>
</dbReference>
<dbReference type="PROSITE" id="PS50801">
    <property type="entry name" value="STAS"/>
    <property type="match status" value="1"/>
</dbReference>
<feature type="domain" description="STAS" evidence="2">
    <location>
        <begin position="4"/>
        <end position="79"/>
    </location>
</feature>
<dbReference type="InterPro" id="IPR030802">
    <property type="entry name" value="Permease_MalE"/>
</dbReference>
<feature type="transmembrane region" description="Helical" evidence="1">
    <location>
        <begin position="259"/>
        <end position="279"/>
    </location>
</feature>
<comment type="caution">
    <text evidence="3">The sequence shown here is derived from an EMBL/GenBank/DDBJ whole genome shotgun (WGS) entry which is preliminary data.</text>
</comment>
<feature type="transmembrane region" description="Helical" evidence="1">
    <location>
        <begin position="117"/>
        <end position="135"/>
    </location>
</feature>
<accession>A0AAW9DVV2</accession>
<keyword evidence="1" id="KW-1133">Transmembrane helix</keyword>
<evidence type="ECO:0000313" key="4">
    <source>
        <dbReference type="Proteomes" id="UP001279553"/>
    </source>
</evidence>
<name>A0AAW9DVV2_ACIAO</name>